<dbReference type="RefSeq" id="XP_022237775.1">
    <property type="nucleotide sequence ID" value="XM_022382067.1"/>
</dbReference>
<evidence type="ECO:0000256" key="10">
    <source>
        <dbReference type="ARBA" id="ARBA00023242"/>
    </source>
</evidence>
<keyword evidence="5 12" id="KW-0863">Zinc-finger</keyword>
<accession>A0ABM1S2C0</accession>
<reference evidence="16" key="1">
    <citation type="submission" date="2025-08" db="UniProtKB">
        <authorList>
            <consortium name="RefSeq"/>
        </authorList>
    </citation>
    <scope>IDENTIFICATION</scope>
    <source>
        <tissue evidence="16">Muscle</tissue>
    </source>
</reference>
<dbReference type="InterPro" id="IPR036236">
    <property type="entry name" value="Znf_C2H2_sf"/>
</dbReference>
<evidence type="ECO:0000256" key="5">
    <source>
        <dbReference type="ARBA" id="ARBA00022771"/>
    </source>
</evidence>
<evidence type="ECO:0000313" key="15">
    <source>
        <dbReference type="Proteomes" id="UP000694941"/>
    </source>
</evidence>
<protein>
    <submittedName>
        <fullName evidence="16">Zinc finger protein aebp2-like isoform X2</fullName>
    </submittedName>
</protein>
<feature type="compositionally biased region" description="Low complexity" evidence="13">
    <location>
        <begin position="197"/>
        <end position="215"/>
    </location>
</feature>
<evidence type="ECO:0000256" key="9">
    <source>
        <dbReference type="ARBA" id="ARBA00023163"/>
    </source>
</evidence>
<feature type="region of interest" description="Disordered" evidence="13">
    <location>
        <begin position="337"/>
        <end position="364"/>
    </location>
</feature>
<feature type="region of interest" description="Disordered" evidence="13">
    <location>
        <begin position="36"/>
        <end position="82"/>
    </location>
</feature>
<dbReference type="Pfam" id="PF26014">
    <property type="entry name" value="SH3_AEBP2_C"/>
    <property type="match status" value="1"/>
</dbReference>
<keyword evidence="6" id="KW-0862">Zinc</keyword>
<sequence length="489" mass="53963">MVCFGRDSPTTESSPVETTLLGFVKIHCRQINVAVSSGGSDSCQSSDTTSVSEPCSPECPASPGTPQPMPPLPASLSEETNDNCLHSSEEFDSIDYGVLSVTNCSQEDASEYLSTNQKDSLLQGDQPQPKKVSDFTECPVEKKDSNDKINSSKVSSKGHFMTKICSETTNNAIIAYKTLSVKEWEEPDVRNNHTVYSHTSSSTQGLSTSSLSSQSPINASLHCSQSPTASSSISSQSTASSKAQSSLVCKWLNCVTEVNCPSELVEHIRIIHVETQKDGENFTCLWKGCKVYNRPSCSLSWLYRHMLTHGGNKPFKCIVDDCGQRFTSQSALERHVNSHFNSAPPSSASKNSRAKDDSPSKLVRKRKVRYRQRCWAAVKTEDFFDAGVMEHVQHELMELNAATQVDVQETPGTITFRSIVQGQRVEKSGKITMLLHWLPEQIFPDEWVCESKVAQMSHLSIPVTLLPRDALDMLHPSLSAFAPRKCKRK</sequence>
<gene>
    <name evidence="16" type="primary">LOC111085045</name>
</gene>
<keyword evidence="9" id="KW-0804">Transcription</keyword>
<organism evidence="15 16">
    <name type="scientific">Limulus polyphemus</name>
    <name type="common">Atlantic horseshoe crab</name>
    <dbReference type="NCBI Taxonomy" id="6850"/>
    <lineage>
        <taxon>Eukaryota</taxon>
        <taxon>Metazoa</taxon>
        <taxon>Ecdysozoa</taxon>
        <taxon>Arthropoda</taxon>
        <taxon>Chelicerata</taxon>
        <taxon>Merostomata</taxon>
        <taxon>Xiphosura</taxon>
        <taxon>Limulidae</taxon>
        <taxon>Limulus</taxon>
    </lineage>
</organism>
<feature type="domain" description="C2H2-type" evidence="14">
    <location>
        <begin position="315"/>
        <end position="344"/>
    </location>
</feature>
<dbReference type="PROSITE" id="PS00028">
    <property type="entry name" value="ZINC_FINGER_C2H2_1"/>
    <property type="match status" value="2"/>
</dbReference>
<keyword evidence="3" id="KW-0479">Metal-binding</keyword>
<keyword evidence="4" id="KW-0677">Repeat</keyword>
<evidence type="ECO:0000256" key="8">
    <source>
        <dbReference type="ARBA" id="ARBA00023015"/>
    </source>
</evidence>
<evidence type="ECO:0000313" key="16">
    <source>
        <dbReference type="RefSeq" id="XP_022237775.1"/>
    </source>
</evidence>
<dbReference type="PANTHER" id="PTHR46541:SF1">
    <property type="entry name" value="ZINC FINGER PROTEIN AEBP2"/>
    <property type="match status" value="1"/>
</dbReference>
<evidence type="ECO:0000256" key="6">
    <source>
        <dbReference type="ARBA" id="ARBA00022833"/>
    </source>
</evidence>
<feature type="compositionally biased region" description="Low complexity" evidence="13">
    <location>
        <begin position="36"/>
        <end position="62"/>
    </location>
</feature>
<keyword evidence="15" id="KW-1185">Reference proteome</keyword>
<dbReference type="SMART" id="SM00355">
    <property type="entry name" value="ZnF_C2H2"/>
    <property type="match status" value="3"/>
</dbReference>
<dbReference type="SUPFAM" id="SSF57667">
    <property type="entry name" value="beta-beta-alpha zinc fingers"/>
    <property type="match status" value="1"/>
</dbReference>
<keyword evidence="10" id="KW-0539">Nucleus</keyword>
<keyword evidence="2" id="KW-0678">Repressor</keyword>
<evidence type="ECO:0000256" key="1">
    <source>
        <dbReference type="ARBA" id="ARBA00004123"/>
    </source>
</evidence>
<feature type="region of interest" description="Disordered" evidence="13">
    <location>
        <begin position="193"/>
        <end position="224"/>
    </location>
</feature>
<dbReference type="Proteomes" id="UP000694941">
    <property type="component" value="Unplaced"/>
</dbReference>
<evidence type="ECO:0000256" key="7">
    <source>
        <dbReference type="ARBA" id="ARBA00022853"/>
    </source>
</evidence>
<evidence type="ECO:0000259" key="14">
    <source>
        <dbReference type="PROSITE" id="PS50157"/>
    </source>
</evidence>
<proteinExistence type="inferred from homology"/>
<feature type="compositionally biased region" description="Basic and acidic residues" evidence="13">
    <location>
        <begin position="131"/>
        <end position="147"/>
    </location>
</feature>
<feature type="region of interest" description="Disordered" evidence="13">
    <location>
        <begin position="120"/>
        <end position="154"/>
    </location>
</feature>
<dbReference type="Gene3D" id="3.30.160.60">
    <property type="entry name" value="Classic Zinc Finger"/>
    <property type="match status" value="2"/>
</dbReference>
<dbReference type="PROSITE" id="PS50157">
    <property type="entry name" value="ZINC_FINGER_C2H2_2"/>
    <property type="match status" value="1"/>
</dbReference>
<keyword evidence="7" id="KW-0156">Chromatin regulator</keyword>
<comment type="subcellular location">
    <subcellularLocation>
        <location evidence="1">Nucleus</location>
    </subcellularLocation>
</comment>
<dbReference type="InterPro" id="IPR059034">
    <property type="entry name" value="SH3_AEBP2_C"/>
</dbReference>
<dbReference type="PANTHER" id="PTHR46541">
    <property type="entry name" value="ZINC FINGER PROTEIN AEBP2"/>
    <property type="match status" value="1"/>
</dbReference>
<keyword evidence="8" id="KW-0805">Transcription regulation</keyword>
<evidence type="ECO:0000256" key="3">
    <source>
        <dbReference type="ARBA" id="ARBA00022723"/>
    </source>
</evidence>
<comment type="similarity">
    <text evidence="11">Belongs to the AEBP2/jing C2H2-type zinc-finger family.</text>
</comment>
<evidence type="ECO:0000256" key="2">
    <source>
        <dbReference type="ARBA" id="ARBA00022491"/>
    </source>
</evidence>
<feature type="compositionally biased region" description="Pro residues" evidence="13">
    <location>
        <begin position="63"/>
        <end position="73"/>
    </location>
</feature>
<name>A0ABM1S2C0_LIMPO</name>
<evidence type="ECO:0000256" key="13">
    <source>
        <dbReference type="SAM" id="MobiDB-lite"/>
    </source>
</evidence>
<evidence type="ECO:0000256" key="4">
    <source>
        <dbReference type="ARBA" id="ARBA00022737"/>
    </source>
</evidence>
<dbReference type="InterPro" id="IPR052130">
    <property type="entry name" value="AEBP2/jing_C2H2-ZnF"/>
</dbReference>
<dbReference type="InterPro" id="IPR013087">
    <property type="entry name" value="Znf_C2H2_type"/>
</dbReference>
<evidence type="ECO:0000256" key="12">
    <source>
        <dbReference type="PROSITE-ProRule" id="PRU00042"/>
    </source>
</evidence>
<feature type="compositionally biased region" description="Low complexity" evidence="13">
    <location>
        <begin position="341"/>
        <end position="351"/>
    </location>
</feature>
<evidence type="ECO:0000256" key="11">
    <source>
        <dbReference type="ARBA" id="ARBA00037930"/>
    </source>
</evidence>
<dbReference type="GeneID" id="111085045"/>